<dbReference type="SUPFAM" id="SSF52172">
    <property type="entry name" value="CheY-like"/>
    <property type="match status" value="1"/>
</dbReference>
<proteinExistence type="predicted"/>
<evidence type="ECO:0000313" key="4">
    <source>
        <dbReference type="Proteomes" id="UP000579153"/>
    </source>
</evidence>
<dbReference type="InterPro" id="IPR001789">
    <property type="entry name" value="Sig_transdc_resp-reg_receiver"/>
</dbReference>
<evidence type="ECO:0000259" key="2">
    <source>
        <dbReference type="PROSITE" id="PS50110"/>
    </source>
</evidence>
<evidence type="ECO:0000256" key="1">
    <source>
        <dbReference type="PROSITE-ProRule" id="PRU00169"/>
    </source>
</evidence>
<sequence>MIRRLLADDQALVRGALAAMLALEPDIEVALTERLRRTLPSCWVVICTTFGRPSYFTRAMRAGASGFVAKDSSPEHLDDTCDACTRACASWTQRWRPSR</sequence>
<dbReference type="PROSITE" id="PS50110">
    <property type="entry name" value="RESPONSE_REGULATORY"/>
    <property type="match status" value="1"/>
</dbReference>
<accession>A0A7W9FY55</accession>
<dbReference type="AlphaFoldDB" id="A0A7W9FY55"/>
<dbReference type="Gene3D" id="3.40.50.2300">
    <property type="match status" value="1"/>
</dbReference>
<evidence type="ECO:0000313" key="3">
    <source>
        <dbReference type="EMBL" id="MBB5773717.1"/>
    </source>
</evidence>
<comment type="caution">
    <text evidence="1">Lacks conserved residue(s) required for the propagation of feature annotation.</text>
</comment>
<gene>
    <name evidence="3" type="ORF">HD596_000473</name>
</gene>
<protein>
    <submittedName>
        <fullName evidence="3">DNA-binding NarL/FixJ family response regulator</fullName>
    </submittedName>
</protein>
<reference evidence="3 4" key="1">
    <citation type="submission" date="2020-08" db="EMBL/GenBank/DDBJ databases">
        <title>Sequencing the genomes of 1000 actinobacteria strains.</title>
        <authorList>
            <person name="Klenk H.-P."/>
        </authorList>
    </citation>
    <scope>NUCLEOTIDE SEQUENCE [LARGE SCALE GENOMIC DNA]</scope>
    <source>
        <strain evidence="3 4">DSM 45507</strain>
    </source>
</reference>
<dbReference type="GO" id="GO:0000160">
    <property type="term" value="P:phosphorelay signal transduction system"/>
    <property type="evidence" value="ECO:0007669"/>
    <property type="project" value="InterPro"/>
</dbReference>
<dbReference type="GO" id="GO:0003677">
    <property type="term" value="F:DNA binding"/>
    <property type="evidence" value="ECO:0007669"/>
    <property type="project" value="UniProtKB-KW"/>
</dbReference>
<comment type="caution">
    <text evidence="3">The sequence shown here is derived from an EMBL/GenBank/DDBJ whole genome shotgun (WGS) entry which is preliminary data.</text>
</comment>
<organism evidence="3 4">
    <name type="scientific">Nonomuraea jabiensis</name>
    <dbReference type="NCBI Taxonomy" id="882448"/>
    <lineage>
        <taxon>Bacteria</taxon>
        <taxon>Bacillati</taxon>
        <taxon>Actinomycetota</taxon>
        <taxon>Actinomycetes</taxon>
        <taxon>Streptosporangiales</taxon>
        <taxon>Streptosporangiaceae</taxon>
        <taxon>Nonomuraea</taxon>
    </lineage>
</organism>
<dbReference type="Proteomes" id="UP000579153">
    <property type="component" value="Unassembled WGS sequence"/>
</dbReference>
<keyword evidence="4" id="KW-1185">Reference proteome</keyword>
<dbReference type="InterPro" id="IPR011006">
    <property type="entry name" value="CheY-like_superfamily"/>
</dbReference>
<feature type="domain" description="Response regulatory" evidence="2">
    <location>
        <begin position="1"/>
        <end position="85"/>
    </location>
</feature>
<keyword evidence="3" id="KW-0238">DNA-binding</keyword>
<name>A0A7W9FY55_9ACTN</name>
<dbReference type="EMBL" id="JACHMB010000001">
    <property type="protein sequence ID" value="MBB5773717.1"/>
    <property type="molecule type" value="Genomic_DNA"/>
</dbReference>